<dbReference type="EMBL" id="JAPHNL010000293">
    <property type="protein sequence ID" value="MCX3063075.1"/>
    <property type="molecule type" value="Genomic_DNA"/>
</dbReference>
<name>A0ABT3U1Z4_9ACTN</name>
<proteinExistence type="inferred from homology"/>
<evidence type="ECO:0000256" key="1">
    <source>
        <dbReference type="ARBA" id="ARBA00001974"/>
    </source>
</evidence>
<evidence type="ECO:0000256" key="2">
    <source>
        <dbReference type="ARBA" id="ARBA00009410"/>
    </source>
</evidence>
<dbReference type="Pfam" id="PF01266">
    <property type="entry name" value="DAO"/>
    <property type="match status" value="1"/>
</dbReference>
<dbReference type="RefSeq" id="WP_266603712.1">
    <property type="nucleotide sequence ID" value="NZ_JAPHNL010000293.1"/>
</dbReference>
<evidence type="ECO:0000259" key="5">
    <source>
        <dbReference type="Pfam" id="PF01266"/>
    </source>
</evidence>
<keyword evidence="7" id="KW-1185">Reference proteome</keyword>
<evidence type="ECO:0000313" key="7">
    <source>
        <dbReference type="Proteomes" id="UP001163064"/>
    </source>
</evidence>
<organism evidence="6 7">
    <name type="scientific">Streptomyces beihaiensis</name>
    <dbReference type="NCBI Taxonomy" id="2984495"/>
    <lineage>
        <taxon>Bacteria</taxon>
        <taxon>Bacillati</taxon>
        <taxon>Actinomycetota</taxon>
        <taxon>Actinomycetes</taxon>
        <taxon>Kitasatosporales</taxon>
        <taxon>Streptomycetaceae</taxon>
        <taxon>Streptomyces</taxon>
    </lineage>
</organism>
<dbReference type="SUPFAM" id="SSF51905">
    <property type="entry name" value="FAD/NAD(P)-binding domain"/>
    <property type="match status" value="1"/>
</dbReference>
<comment type="cofactor">
    <cofactor evidence="1">
        <name>FAD</name>
        <dbReference type="ChEBI" id="CHEBI:57692"/>
    </cofactor>
</comment>
<keyword evidence="3" id="KW-0285">Flavoprotein</keyword>
<comment type="similarity">
    <text evidence="2">Belongs to the DadA oxidoreductase family.</text>
</comment>
<reference evidence="6" key="1">
    <citation type="submission" date="2022-10" db="EMBL/GenBank/DDBJ databases">
        <title>Streptomyces beihaiensis sp. nov., a chitin degrading actinobacterium, isolated from shrimp pond soil.</title>
        <authorList>
            <person name="Xie J."/>
            <person name="Shen N."/>
        </authorList>
    </citation>
    <scope>NUCLEOTIDE SEQUENCE</scope>
    <source>
        <strain evidence="6">GXMU-J5</strain>
    </source>
</reference>
<evidence type="ECO:0000256" key="3">
    <source>
        <dbReference type="ARBA" id="ARBA00022630"/>
    </source>
</evidence>
<dbReference type="InterPro" id="IPR006076">
    <property type="entry name" value="FAD-dep_OxRdtase"/>
</dbReference>
<dbReference type="Proteomes" id="UP001163064">
    <property type="component" value="Unassembled WGS sequence"/>
</dbReference>
<accession>A0ABT3U1Z4</accession>
<dbReference type="NCBIfam" id="TIGR03364">
    <property type="entry name" value="HpnW_proposed"/>
    <property type="match status" value="1"/>
</dbReference>
<gene>
    <name evidence="6" type="ORF">OFY01_25610</name>
</gene>
<sequence length="398" mass="42200">MSIATTPSAAASSPASFADLPRGRSDLVVVGAGIIGLAHAFEAVRRGLGVTVVERDHRSVGASVRNFGHCCVTAQRGSQLELALRSRSGWLDAAARAGLWLSEAGALVVARSATELAVLEELREERGADAVRLRTRDEVAEALGRATDAREDLVGGALLPADLRVDPRRAAPRPADWLARQPGVHITWGTNVVGTEPGTVHTSRGPVHGERILLCVGHDLDRLHPREAEAHGVERCRLSMARVEAPGPLRTDAAVLSATSMLRYDAFTAMPSAGRLRAEVAAHSPELLNIVANVMFTRLPDGSLLAGDSHAYGVTETPFQDEATSRLLLREVARVLGVPEVRVTQRWQGVYASSTRGPLLLRDVAPGVRALSVTSGIGMTLSFGLAAATFEGTLTTQD</sequence>
<dbReference type="InterPro" id="IPR036188">
    <property type="entry name" value="FAD/NAD-bd_sf"/>
</dbReference>
<dbReference type="PANTHER" id="PTHR13847">
    <property type="entry name" value="SARCOSINE DEHYDROGENASE-RELATED"/>
    <property type="match status" value="1"/>
</dbReference>
<dbReference type="Gene3D" id="3.30.9.10">
    <property type="entry name" value="D-Amino Acid Oxidase, subunit A, domain 2"/>
    <property type="match status" value="1"/>
</dbReference>
<keyword evidence="4" id="KW-0560">Oxidoreductase</keyword>
<evidence type="ECO:0000313" key="6">
    <source>
        <dbReference type="EMBL" id="MCX3063075.1"/>
    </source>
</evidence>
<evidence type="ECO:0000256" key="4">
    <source>
        <dbReference type="ARBA" id="ARBA00023002"/>
    </source>
</evidence>
<protein>
    <submittedName>
        <fullName evidence="6">TIGR03364 family FAD-dependent oxidoreductase</fullName>
    </submittedName>
</protein>
<dbReference type="Gene3D" id="3.50.50.60">
    <property type="entry name" value="FAD/NAD(P)-binding domain"/>
    <property type="match status" value="1"/>
</dbReference>
<dbReference type="InterPro" id="IPR017741">
    <property type="entry name" value="FAD-dependent_OxRdtase_HpnW"/>
</dbReference>
<comment type="caution">
    <text evidence="6">The sequence shown here is derived from an EMBL/GenBank/DDBJ whole genome shotgun (WGS) entry which is preliminary data.</text>
</comment>
<dbReference type="PANTHER" id="PTHR13847:SF286">
    <property type="entry name" value="D-AMINO ACID DEHYDROGENASE"/>
    <property type="match status" value="1"/>
</dbReference>
<feature type="domain" description="FAD dependent oxidoreductase" evidence="5">
    <location>
        <begin position="26"/>
        <end position="389"/>
    </location>
</feature>